<evidence type="ECO:0000259" key="4">
    <source>
        <dbReference type="PROSITE" id="PS50949"/>
    </source>
</evidence>
<dbReference type="Gene3D" id="1.20.120.530">
    <property type="entry name" value="GntR ligand-binding domain-like"/>
    <property type="match status" value="1"/>
</dbReference>
<reference evidence="5 6" key="1">
    <citation type="submission" date="2019-07" db="EMBL/GenBank/DDBJ databases">
        <title>Paenibacillus thiaminolyticus NRRL B-4156.</title>
        <authorList>
            <person name="Hehnly C."/>
            <person name="Zhang L."/>
        </authorList>
    </citation>
    <scope>NUCLEOTIDE SEQUENCE [LARGE SCALE GENOMIC DNA]</scope>
    <source>
        <strain evidence="5 6">NRRL B-4156</strain>
    </source>
</reference>
<dbReference type="SUPFAM" id="SSF48008">
    <property type="entry name" value="GntR ligand-binding domain-like"/>
    <property type="match status" value="1"/>
</dbReference>
<accession>A0AAP9DWN8</accession>
<evidence type="ECO:0000256" key="1">
    <source>
        <dbReference type="ARBA" id="ARBA00023015"/>
    </source>
</evidence>
<dbReference type="EMBL" id="CP041405">
    <property type="protein sequence ID" value="QDM45763.1"/>
    <property type="molecule type" value="Genomic_DNA"/>
</dbReference>
<dbReference type="Pfam" id="PF00392">
    <property type="entry name" value="GntR"/>
    <property type="match status" value="1"/>
</dbReference>
<dbReference type="PRINTS" id="PR00035">
    <property type="entry name" value="HTHGNTR"/>
</dbReference>
<dbReference type="SUPFAM" id="SSF46785">
    <property type="entry name" value="Winged helix' DNA-binding domain"/>
    <property type="match status" value="1"/>
</dbReference>
<dbReference type="PANTHER" id="PTHR43537">
    <property type="entry name" value="TRANSCRIPTIONAL REGULATOR, GNTR FAMILY"/>
    <property type="match status" value="1"/>
</dbReference>
<dbReference type="Proteomes" id="UP000315377">
    <property type="component" value="Chromosome"/>
</dbReference>
<evidence type="ECO:0000313" key="5">
    <source>
        <dbReference type="EMBL" id="QDM45763.1"/>
    </source>
</evidence>
<dbReference type="PROSITE" id="PS50949">
    <property type="entry name" value="HTH_GNTR"/>
    <property type="match status" value="1"/>
</dbReference>
<dbReference type="InterPro" id="IPR008920">
    <property type="entry name" value="TF_FadR/GntR_C"/>
</dbReference>
<name>A0AAP9DWN8_PANTH</name>
<keyword evidence="3" id="KW-0804">Transcription</keyword>
<dbReference type="InterPro" id="IPR036390">
    <property type="entry name" value="WH_DNA-bd_sf"/>
</dbReference>
<dbReference type="Gene3D" id="1.10.10.10">
    <property type="entry name" value="Winged helix-like DNA-binding domain superfamily/Winged helix DNA-binding domain"/>
    <property type="match status" value="1"/>
</dbReference>
<sequence length="269" mass="31247">MQVAFYDTNVAGMFSQYECFANRSLVAWTQPFVIRYMVEWPDSERLQSERIMEFMASTSLIQTAYDYIRGQIMLGEFMPGTLLSENELAETLNMSRTPVRAAVAQLEYEGLAVSLKNRGILVKELSMKEALDMIEIMYTFQLYALNHIESQGDRPDLKKLKEYLDLQLEATRQGAYHLYVDNTLRFTQCFISVTNNNTMLKIMEAHTSKLVLYSTINYKITPHEPHYSGNKVNQSVYDALLAEDYDRIRAIFTEAHSYNRERMLRSGRI</sequence>
<evidence type="ECO:0000256" key="3">
    <source>
        <dbReference type="ARBA" id="ARBA00023163"/>
    </source>
</evidence>
<organism evidence="5 6">
    <name type="scientific">Paenibacillus thiaminolyticus</name>
    <name type="common">Bacillus thiaminolyticus</name>
    <dbReference type="NCBI Taxonomy" id="49283"/>
    <lineage>
        <taxon>Bacteria</taxon>
        <taxon>Bacillati</taxon>
        <taxon>Bacillota</taxon>
        <taxon>Bacilli</taxon>
        <taxon>Bacillales</taxon>
        <taxon>Paenibacillaceae</taxon>
        <taxon>Paenibacillus</taxon>
    </lineage>
</organism>
<dbReference type="InterPro" id="IPR011711">
    <property type="entry name" value="GntR_C"/>
</dbReference>
<keyword evidence="1" id="KW-0805">Transcription regulation</keyword>
<dbReference type="SMART" id="SM00345">
    <property type="entry name" value="HTH_GNTR"/>
    <property type="match status" value="1"/>
</dbReference>
<dbReference type="GO" id="GO:0003700">
    <property type="term" value="F:DNA-binding transcription factor activity"/>
    <property type="evidence" value="ECO:0007669"/>
    <property type="project" value="InterPro"/>
</dbReference>
<proteinExistence type="predicted"/>
<dbReference type="CDD" id="cd07377">
    <property type="entry name" value="WHTH_GntR"/>
    <property type="match status" value="1"/>
</dbReference>
<dbReference type="GO" id="GO:0003677">
    <property type="term" value="F:DNA binding"/>
    <property type="evidence" value="ECO:0007669"/>
    <property type="project" value="UniProtKB-KW"/>
</dbReference>
<feature type="domain" description="HTH gntR-type" evidence="4">
    <location>
        <begin position="58"/>
        <end position="125"/>
    </location>
</feature>
<evidence type="ECO:0000313" key="6">
    <source>
        <dbReference type="Proteomes" id="UP000315377"/>
    </source>
</evidence>
<dbReference type="Pfam" id="PF07729">
    <property type="entry name" value="FCD"/>
    <property type="match status" value="1"/>
</dbReference>
<gene>
    <name evidence="5" type="ORF">FLT43_21485</name>
</gene>
<evidence type="ECO:0000256" key="2">
    <source>
        <dbReference type="ARBA" id="ARBA00023125"/>
    </source>
</evidence>
<keyword evidence="2" id="KW-0238">DNA-binding</keyword>
<dbReference type="InterPro" id="IPR036388">
    <property type="entry name" value="WH-like_DNA-bd_sf"/>
</dbReference>
<dbReference type="PANTHER" id="PTHR43537:SF5">
    <property type="entry name" value="UXU OPERON TRANSCRIPTIONAL REGULATOR"/>
    <property type="match status" value="1"/>
</dbReference>
<dbReference type="AlphaFoldDB" id="A0AAP9DWN8"/>
<dbReference type="InterPro" id="IPR000524">
    <property type="entry name" value="Tscrpt_reg_HTH_GntR"/>
</dbReference>
<protein>
    <submittedName>
        <fullName evidence="5">GntR family transcriptional regulator</fullName>
    </submittedName>
</protein>